<gene>
    <name evidence="2" type="primary">Acey_s0023.g877</name>
    <name evidence="2" type="ORF">Y032_0023g877</name>
</gene>
<proteinExistence type="predicted"/>
<feature type="compositionally biased region" description="Basic residues" evidence="1">
    <location>
        <begin position="97"/>
        <end position="110"/>
    </location>
</feature>
<accession>A0A016UY86</accession>
<comment type="caution">
    <text evidence="2">The sequence shown here is derived from an EMBL/GenBank/DDBJ whole genome shotgun (WGS) entry which is preliminary data.</text>
</comment>
<name>A0A016UY86_9BILA</name>
<dbReference type="EMBL" id="JARK01001359">
    <property type="protein sequence ID" value="EYC20115.1"/>
    <property type="molecule type" value="Genomic_DNA"/>
</dbReference>
<protein>
    <submittedName>
        <fullName evidence="2">Uncharacterized protein</fullName>
    </submittedName>
</protein>
<evidence type="ECO:0000313" key="3">
    <source>
        <dbReference type="Proteomes" id="UP000024635"/>
    </source>
</evidence>
<sequence>MPGEDVAGQHRPVLAGLDIPFPRRCRPEAKPRIRWWKLNAQTARQLCDEILSEGLPDPSEEVDHVCNKLAHTVVNCALLVLRATKGEEKGMKQHEWRKMKRKSVKGKKSAYMRWQKTKKNENFAEYKKRKREAGAAVAHS</sequence>
<dbReference type="AlphaFoldDB" id="A0A016UY86"/>
<dbReference type="Proteomes" id="UP000024635">
    <property type="component" value="Unassembled WGS sequence"/>
</dbReference>
<keyword evidence="3" id="KW-1185">Reference proteome</keyword>
<evidence type="ECO:0000256" key="1">
    <source>
        <dbReference type="SAM" id="MobiDB-lite"/>
    </source>
</evidence>
<reference evidence="3" key="1">
    <citation type="journal article" date="2015" name="Nat. Genet.">
        <title>The genome and transcriptome of the zoonotic hookworm Ancylostoma ceylanicum identify infection-specific gene families.</title>
        <authorList>
            <person name="Schwarz E.M."/>
            <person name="Hu Y."/>
            <person name="Antoshechkin I."/>
            <person name="Miller M.M."/>
            <person name="Sternberg P.W."/>
            <person name="Aroian R.V."/>
        </authorList>
    </citation>
    <scope>NUCLEOTIDE SEQUENCE</scope>
    <source>
        <strain evidence="3">HY135</strain>
    </source>
</reference>
<evidence type="ECO:0000313" key="2">
    <source>
        <dbReference type="EMBL" id="EYC20115.1"/>
    </source>
</evidence>
<organism evidence="2 3">
    <name type="scientific">Ancylostoma ceylanicum</name>
    <dbReference type="NCBI Taxonomy" id="53326"/>
    <lineage>
        <taxon>Eukaryota</taxon>
        <taxon>Metazoa</taxon>
        <taxon>Ecdysozoa</taxon>
        <taxon>Nematoda</taxon>
        <taxon>Chromadorea</taxon>
        <taxon>Rhabditida</taxon>
        <taxon>Rhabditina</taxon>
        <taxon>Rhabditomorpha</taxon>
        <taxon>Strongyloidea</taxon>
        <taxon>Ancylostomatidae</taxon>
        <taxon>Ancylostomatinae</taxon>
        <taxon>Ancylostoma</taxon>
    </lineage>
</organism>
<feature type="region of interest" description="Disordered" evidence="1">
    <location>
        <begin position="89"/>
        <end position="111"/>
    </location>
</feature>